<organism evidence="7 8">
    <name type="scientific">Arsukibacterium indicum</name>
    <dbReference type="NCBI Taxonomy" id="2848612"/>
    <lineage>
        <taxon>Bacteria</taxon>
        <taxon>Pseudomonadati</taxon>
        <taxon>Pseudomonadota</taxon>
        <taxon>Gammaproteobacteria</taxon>
        <taxon>Chromatiales</taxon>
        <taxon>Chromatiaceae</taxon>
        <taxon>Arsukibacterium</taxon>
    </lineage>
</organism>
<protein>
    <recommendedName>
        <fullName evidence="5">Threonylcarbamoyl-AMP synthase</fullName>
        <shortName evidence="5">TC-AMP synthase</shortName>
        <ecNumber evidence="5">2.7.7.87</ecNumber>
    </recommendedName>
    <alternativeName>
        <fullName evidence="5">L-threonylcarbamoyladenylate synthase</fullName>
    </alternativeName>
</protein>
<dbReference type="NCBIfam" id="TIGR00057">
    <property type="entry name" value="L-threonylcarbamoyladenylate synthase"/>
    <property type="match status" value="1"/>
</dbReference>
<dbReference type="PANTHER" id="PTHR17490:SF16">
    <property type="entry name" value="THREONYLCARBAMOYL-AMP SYNTHASE"/>
    <property type="match status" value="1"/>
</dbReference>
<keyword evidence="4 5" id="KW-0067">ATP-binding</keyword>
<dbReference type="RefSeq" id="WP_217670610.1">
    <property type="nucleotide sequence ID" value="NZ_JAHRID010000007.1"/>
</dbReference>
<dbReference type="Pfam" id="PF01300">
    <property type="entry name" value="Sua5_yciO_yrdC"/>
    <property type="match status" value="1"/>
</dbReference>
<dbReference type="InterPro" id="IPR010923">
    <property type="entry name" value="T(6)A37_SUA5"/>
</dbReference>
<feature type="domain" description="YrdC-like" evidence="6">
    <location>
        <begin position="11"/>
        <end position="197"/>
    </location>
</feature>
<evidence type="ECO:0000256" key="3">
    <source>
        <dbReference type="ARBA" id="ARBA00022741"/>
    </source>
</evidence>
<evidence type="ECO:0000256" key="2">
    <source>
        <dbReference type="ARBA" id="ARBA00022695"/>
    </source>
</evidence>
<keyword evidence="1 5" id="KW-0819">tRNA processing</keyword>
<dbReference type="Proteomes" id="UP000704611">
    <property type="component" value="Unassembled WGS sequence"/>
</dbReference>
<proteinExistence type="inferred from homology"/>
<evidence type="ECO:0000313" key="8">
    <source>
        <dbReference type="Proteomes" id="UP000704611"/>
    </source>
</evidence>
<dbReference type="InterPro" id="IPR006070">
    <property type="entry name" value="Sua5-like_dom"/>
</dbReference>
<dbReference type="InterPro" id="IPR005145">
    <property type="entry name" value="Sua5_C"/>
</dbReference>
<evidence type="ECO:0000256" key="5">
    <source>
        <dbReference type="PIRNR" id="PIRNR004930"/>
    </source>
</evidence>
<gene>
    <name evidence="7" type="ORF">KQY15_15075</name>
</gene>
<comment type="catalytic activity">
    <reaction evidence="5">
        <text>L-threonine + hydrogencarbonate + ATP = L-threonylcarbamoyladenylate + diphosphate + H2O</text>
        <dbReference type="Rhea" id="RHEA:36407"/>
        <dbReference type="ChEBI" id="CHEBI:15377"/>
        <dbReference type="ChEBI" id="CHEBI:17544"/>
        <dbReference type="ChEBI" id="CHEBI:30616"/>
        <dbReference type="ChEBI" id="CHEBI:33019"/>
        <dbReference type="ChEBI" id="CHEBI:57926"/>
        <dbReference type="ChEBI" id="CHEBI:73682"/>
        <dbReference type="EC" id="2.7.7.87"/>
    </reaction>
</comment>
<comment type="function">
    <text evidence="5">Required for the formation of a threonylcarbamoyl group on adenosine at position 37 (t(6)A37) in tRNAs that read codons beginning with adenine.</text>
</comment>
<dbReference type="EMBL" id="JAHRID010000007">
    <property type="protein sequence ID" value="MBV2130416.1"/>
    <property type="molecule type" value="Genomic_DNA"/>
</dbReference>
<comment type="subcellular location">
    <subcellularLocation>
        <location evidence="5">Cytoplasm</location>
    </subcellularLocation>
</comment>
<sequence length="322" mass="34134">MNTLLLSSDSASDIKLCADFLHSGQLVAVPTETVYGLAADASNPDAVKVIFAAKGRPANHPLIVHVPGKAAISQWAKNVSNRAFALADAFWPGPLTLLLHKADHVSSVVTGGLNTIGLRMPSHPVLLSLLQQSNLAVAAPSANLYKKLSPTSASQVMAAMQGRIPAVLDGGACQYGLESTIVDLTGEKPIIVRAGPVSAADIATVLGESVAQPKQHSVAVPGNVDAHYQPGKTLYCYATAQLQQELATLQQPVAVLHYSDIIASPLVTSFVMPVEAADYGRQLYQTLFNADQAAVTAIWCEMPPDHDNWRAIHDRLLRAKSN</sequence>
<dbReference type="PIRSF" id="PIRSF004930">
    <property type="entry name" value="Tln_factor_SUA5"/>
    <property type="match status" value="1"/>
</dbReference>
<dbReference type="PROSITE" id="PS51163">
    <property type="entry name" value="YRDC"/>
    <property type="match status" value="1"/>
</dbReference>
<keyword evidence="5" id="KW-0963">Cytoplasm</keyword>
<keyword evidence="2 5" id="KW-0548">Nucleotidyltransferase</keyword>
<evidence type="ECO:0000256" key="4">
    <source>
        <dbReference type="ARBA" id="ARBA00022840"/>
    </source>
</evidence>
<keyword evidence="8" id="KW-1185">Reference proteome</keyword>
<name>A0ABS6MNN6_9GAMM</name>
<dbReference type="InterPro" id="IPR050156">
    <property type="entry name" value="TC-AMP_synthase_SUA5"/>
</dbReference>
<keyword evidence="3 5" id="KW-0547">Nucleotide-binding</keyword>
<reference evidence="7 8" key="1">
    <citation type="submission" date="2021-06" db="EMBL/GenBank/DDBJ databases">
        <title>Rheinheimera indica sp. nov., isolated from deep-sea sediment.</title>
        <authorList>
            <person name="Wang Z."/>
            <person name="Zhang X.-Y."/>
        </authorList>
    </citation>
    <scope>NUCLEOTIDE SEQUENCE [LARGE SCALE GENOMIC DNA]</scope>
    <source>
        <strain evidence="7 8">SM2107</strain>
    </source>
</reference>
<evidence type="ECO:0000256" key="1">
    <source>
        <dbReference type="ARBA" id="ARBA00022694"/>
    </source>
</evidence>
<dbReference type="Pfam" id="PF03481">
    <property type="entry name" value="Sua5_C"/>
    <property type="match status" value="1"/>
</dbReference>
<accession>A0ABS6MNN6</accession>
<evidence type="ECO:0000313" key="7">
    <source>
        <dbReference type="EMBL" id="MBV2130416.1"/>
    </source>
</evidence>
<comment type="similarity">
    <text evidence="5">Belongs to the SUA5 family.</text>
</comment>
<keyword evidence="5" id="KW-0808">Transferase</keyword>
<comment type="caution">
    <text evidence="7">The sequence shown here is derived from an EMBL/GenBank/DDBJ whole genome shotgun (WGS) entry which is preliminary data.</text>
</comment>
<dbReference type="EC" id="2.7.7.87" evidence="5"/>
<dbReference type="PANTHER" id="PTHR17490">
    <property type="entry name" value="SUA5"/>
    <property type="match status" value="1"/>
</dbReference>
<evidence type="ECO:0000259" key="6">
    <source>
        <dbReference type="PROSITE" id="PS51163"/>
    </source>
</evidence>